<evidence type="ECO:0000256" key="1">
    <source>
        <dbReference type="SAM" id="Phobius"/>
    </source>
</evidence>
<proteinExistence type="predicted"/>
<reference evidence="3" key="1">
    <citation type="submission" date="2016-12" db="EMBL/GenBank/DDBJ databases">
        <authorList>
            <person name="Varghese N."/>
            <person name="Submissions S."/>
        </authorList>
    </citation>
    <scope>NUCLEOTIDE SEQUENCE [LARGE SCALE GENOMIC DNA]</scope>
    <source>
        <strain evidence="3">DSM 45599</strain>
    </source>
</reference>
<organism evidence="2 3">
    <name type="scientific">Micromonospora cremea</name>
    <dbReference type="NCBI Taxonomy" id="709881"/>
    <lineage>
        <taxon>Bacteria</taxon>
        <taxon>Bacillati</taxon>
        <taxon>Actinomycetota</taxon>
        <taxon>Actinomycetes</taxon>
        <taxon>Micromonosporales</taxon>
        <taxon>Micromonosporaceae</taxon>
        <taxon>Micromonospora</taxon>
    </lineage>
</organism>
<name>A0A1N5WH78_9ACTN</name>
<feature type="transmembrane region" description="Helical" evidence="1">
    <location>
        <begin position="165"/>
        <end position="185"/>
    </location>
</feature>
<dbReference type="InterPro" id="IPR010640">
    <property type="entry name" value="Low_temperature_requirement_A"/>
</dbReference>
<dbReference type="EMBL" id="FSQT01000001">
    <property type="protein sequence ID" value="SIM84494.1"/>
    <property type="molecule type" value="Genomic_DNA"/>
</dbReference>
<dbReference type="Proteomes" id="UP000185124">
    <property type="component" value="Unassembled WGS sequence"/>
</dbReference>
<feature type="transmembrane region" description="Helical" evidence="1">
    <location>
        <begin position="273"/>
        <end position="299"/>
    </location>
</feature>
<dbReference type="PANTHER" id="PTHR36840:SF1">
    <property type="entry name" value="BLL5714 PROTEIN"/>
    <property type="match status" value="1"/>
</dbReference>
<dbReference type="RefSeq" id="WP_074311409.1">
    <property type="nucleotide sequence ID" value="NZ_FSQT01000001.1"/>
</dbReference>
<protein>
    <submittedName>
        <fullName evidence="2">Low temperature requirement protein LtrA</fullName>
    </submittedName>
</protein>
<feature type="transmembrane region" description="Helical" evidence="1">
    <location>
        <begin position="206"/>
        <end position="223"/>
    </location>
</feature>
<feature type="transmembrane region" description="Helical" evidence="1">
    <location>
        <begin position="82"/>
        <end position="104"/>
    </location>
</feature>
<keyword evidence="1" id="KW-0812">Transmembrane</keyword>
<feature type="transmembrane region" description="Helical" evidence="1">
    <location>
        <begin position="364"/>
        <end position="381"/>
    </location>
</feature>
<dbReference type="PANTHER" id="PTHR36840">
    <property type="entry name" value="BLL5714 PROTEIN"/>
    <property type="match status" value="1"/>
</dbReference>
<feature type="transmembrane region" description="Helical" evidence="1">
    <location>
        <begin position="235"/>
        <end position="253"/>
    </location>
</feature>
<keyword evidence="1" id="KW-0472">Membrane</keyword>
<dbReference type="OrthoDB" id="7698234at2"/>
<evidence type="ECO:0000313" key="3">
    <source>
        <dbReference type="Proteomes" id="UP000185124"/>
    </source>
</evidence>
<keyword evidence="1" id="KW-1133">Transmembrane helix</keyword>
<keyword evidence="3" id="KW-1185">Reference proteome</keyword>
<feature type="transmembrane region" description="Helical" evidence="1">
    <location>
        <begin position="311"/>
        <end position="329"/>
    </location>
</feature>
<evidence type="ECO:0000313" key="2">
    <source>
        <dbReference type="EMBL" id="SIM84494.1"/>
    </source>
</evidence>
<feature type="transmembrane region" description="Helical" evidence="1">
    <location>
        <begin position="341"/>
        <end position="358"/>
    </location>
</feature>
<gene>
    <name evidence="2" type="ORF">SAMN04489832_2453</name>
</gene>
<feature type="transmembrane region" description="Helical" evidence="1">
    <location>
        <begin position="51"/>
        <end position="70"/>
    </location>
</feature>
<sequence length="395" mass="42432">MAAESDARSADPGRKNPAHPAFLELFFDLVYVFALISLAEKLANELTWTGAAQTLVLLLAFTFIWALTAWSGDTLDRARSALQVQFIGTMAASLLLAATVADAYGSRGLLFASTYLAIHLGSSVYLMLVVREPVQRRRCSRILFWEVVAGIGWIGGAFLGDTARLVLWAVAVGIEYAAAALGWPVPGMGRSRSEEWRLAGERLSERYRQFVIVALGVSIFAVAEAFSDSDYRAPRVWALVVVFLIVVLMWRIYIYRAGEMLTEAIAKSTRPSLLGQSAAVTHLIMVAGIGGAAVTGTLVVDRPFGETPPSWAVVILGGPALFLLGRGVLDYTVFGRVSRSRLAGLVLLGGVAPVTYLLPPLVVALLAMIVLALVAVANLLSTRLHPRTAAPPALR</sequence>
<dbReference type="Pfam" id="PF06772">
    <property type="entry name" value="LtrA"/>
    <property type="match status" value="1"/>
</dbReference>
<feature type="transmembrane region" description="Helical" evidence="1">
    <location>
        <begin position="21"/>
        <end position="39"/>
    </location>
</feature>
<dbReference type="AlphaFoldDB" id="A0A1N5WH78"/>
<feature type="transmembrane region" description="Helical" evidence="1">
    <location>
        <begin position="110"/>
        <end position="130"/>
    </location>
</feature>
<accession>A0A1N5WH78</accession>
<feature type="transmembrane region" description="Helical" evidence="1">
    <location>
        <begin position="142"/>
        <end position="159"/>
    </location>
</feature>